<dbReference type="Proteomes" id="UP001477672">
    <property type="component" value="Unassembled WGS sequence"/>
</dbReference>
<evidence type="ECO:0000256" key="7">
    <source>
        <dbReference type="RuleBase" id="RU362124"/>
    </source>
</evidence>
<comment type="similarity">
    <text evidence="1 7">Belongs to the sigma-70 factor family.</text>
</comment>
<evidence type="ECO:0000259" key="8">
    <source>
        <dbReference type="PROSITE" id="PS50943"/>
    </source>
</evidence>
<evidence type="ECO:0000313" key="10">
    <source>
        <dbReference type="Proteomes" id="UP001477672"/>
    </source>
</evidence>
<dbReference type="InterPro" id="IPR000943">
    <property type="entry name" value="RNA_pol_sigma70"/>
</dbReference>
<dbReference type="NCBIfam" id="NF004471">
    <property type="entry name" value="PRK05803.1"/>
    <property type="match status" value="1"/>
</dbReference>
<dbReference type="NCBIfam" id="TIGR02937">
    <property type="entry name" value="sigma70-ECF"/>
    <property type="match status" value="1"/>
</dbReference>
<dbReference type="PIRSF" id="PIRSF000770">
    <property type="entry name" value="RNA_pol_sigma-SigE/K"/>
    <property type="match status" value="1"/>
</dbReference>
<dbReference type="SUPFAM" id="SSF88659">
    <property type="entry name" value="Sigma3 and sigma4 domains of RNA polymerase sigma factors"/>
    <property type="match status" value="1"/>
</dbReference>
<dbReference type="InterPro" id="IPR036388">
    <property type="entry name" value="WH-like_DNA-bd_sf"/>
</dbReference>
<dbReference type="InterPro" id="IPR013324">
    <property type="entry name" value="RNA_pol_sigma_r3/r4-like"/>
</dbReference>
<dbReference type="PROSITE" id="PS50943">
    <property type="entry name" value="HTH_CROC1"/>
    <property type="match status" value="1"/>
</dbReference>
<feature type="domain" description="HTH cro/C1-type" evidence="8">
    <location>
        <begin position="191"/>
        <end position="212"/>
    </location>
</feature>
<keyword evidence="10" id="KW-1185">Reference proteome</keyword>
<proteinExistence type="inferred from homology"/>
<dbReference type="Gene3D" id="1.10.10.10">
    <property type="entry name" value="Winged helix-like DNA-binding domain superfamily/Winged helix DNA-binding domain"/>
    <property type="match status" value="1"/>
</dbReference>
<comment type="caution">
    <text evidence="9">The sequence shown here is derived from an EMBL/GenBank/DDBJ whole genome shotgun (WGS) entry which is preliminary data.</text>
</comment>
<keyword evidence="2" id="KW-0749">Sporulation</keyword>
<evidence type="ECO:0000256" key="5">
    <source>
        <dbReference type="ARBA" id="ARBA00023125"/>
    </source>
</evidence>
<evidence type="ECO:0000256" key="2">
    <source>
        <dbReference type="ARBA" id="ARBA00022969"/>
    </source>
</evidence>
<dbReference type="InterPro" id="IPR050813">
    <property type="entry name" value="Sigma-70_Factor"/>
</dbReference>
<dbReference type="Gene3D" id="1.20.120.1810">
    <property type="match status" value="1"/>
</dbReference>
<keyword evidence="3 7" id="KW-0805">Transcription regulation</keyword>
<dbReference type="PROSITE" id="PS00716">
    <property type="entry name" value="SIGMA70_2"/>
    <property type="match status" value="1"/>
</dbReference>
<accession>A0ABV1GFT7</accession>
<keyword evidence="4 7" id="KW-0731">Sigma factor</keyword>
<comment type="function">
    <text evidence="7">Sigma factors are initiation factors that promote the attachment of RNA polymerase to specific initiation sites and are then released.</text>
</comment>
<protein>
    <recommendedName>
        <fullName evidence="7">RNA polymerase sigma factor</fullName>
    </recommendedName>
</protein>
<gene>
    <name evidence="9" type="primary">sigK</name>
    <name evidence="9" type="ORF">WMO24_09715</name>
</gene>
<dbReference type="InterPro" id="IPR014284">
    <property type="entry name" value="RNA_pol_sigma-70_dom"/>
</dbReference>
<evidence type="ECO:0000256" key="4">
    <source>
        <dbReference type="ARBA" id="ARBA00023082"/>
    </source>
</evidence>
<dbReference type="PANTHER" id="PTHR30376:SF3">
    <property type="entry name" value="RNA POLYMERASE SIGMA FACTOR RPOH"/>
    <property type="match status" value="1"/>
</dbReference>
<evidence type="ECO:0000256" key="6">
    <source>
        <dbReference type="ARBA" id="ARBA00023163"/>
    </source>
</evidence>
<dbReference type="EMBL" id="JBBMFA010000095">
    <property type="protein sequence ID" value="MEQ2520702.1"/>
    <property type="molecule type" value="Genomic_DNA"/>
</dbReference>
<dbReference type="InterPro" id="IPR007627">
    <property type="entry name" value="RNA_pol_sigma70_r2"/>
</dbReference>
<evidence type="ECO:0000313" key="9">
    <source>
        <dbReference type="EMBL" id="MEQ2520702.1"/>
    </source>
</evidence>
<dbReference type="PANTHER" id="PTHR30376">
    <property type="entry name" value="SIGMA FACTOR RPOH HEAT SHOCK RELATED"/>
    <property type="match status" value="1"/>
</dbReference>
<dbReference type="SUPFAM" id="SSF88946">
    <property type="entry name" value="Sigma2 domain of RNA polymerase sigma factors"/>
    <property type="match status" value="1"/>
</dbReference>
<sequence length="228" mass="26008">MILSFIASHILYFALHLESSSFPKPLSAREEIEAFEAFKNGSDEAREKLIRHNLRLVAHIAKKYYAGATAEQEDLISIGTIGLIKAVNSFDNQKGARFATYAARCIENEILMQFRASRKCQNDVSIQEPIESDREGNSLTLNDVMADTLDIREEYEKKEEIAELYKVVQLLSGRERQIVVLRYGLNGNQALTQQQVADILKISRSYVSRIEKKAILQMRRQMLQAKLP</sequence>
<evidence type="ECO:0000256" key="3">
    <source>
        <dbReference type="ARBA" id="ARBA00023015"/>
    </source>
</evidence>
<evidence type="ECO:0000256" key="1">
    <source>
        <dbReference type="ARBA" id="ARBA00007788"/>
    </source>
</evidence>
<dbReference type="CDD" id="cd06171">
    <property type="entry name" value="Sigma70_r4"/>
    <property type="match status" value="1"/>
</dbReference>
<keyword evidence="5 7" id="KW-0238">DNA-binding</keyword>
<name>A0ABV1GFT7_9FIRM</name>
<dbReference type="InterPro" id="IPR013325">
    <property type="entry name" value="RNA_pol_sigma_r2"/>
</dbReference>
<dbReference type="RefSeq" id="WP_349216310.1">
    <property type="nucleotide sequence ID" value="NZ_JBBMFA010000095.1"/>
</dbReference>
<dbReference type="InterPro" id="IPR007630">
    <property type="entry name" value="RNA_pol_sigma70_r4"/>
</dbReference>
<dbReference type="PROSITE" id="PS00715">
    <property type="entry name" value="SIGMA70_1"/>
    <property type="match status" value="1"/>
</dbReference>
<dbReference type="Pfam" id="PF04545">
    <property type="entry name" value="Sigma70_r4"/>
    <property type="match status" value="1"/>
</dbReference>
<organism evidence="9 10">
    <name type="scientific">Ruthenibacterium intestinale</name>
    <dbReference type="NCBI Taxonomy" id="3133163"/>
    <lineage>
        <taxon>Bacteria</taxon>
        <taxon>Bacillati</taxon>
        <taxon>Bacillota</taxon>
        <taxon>Clostridia</taxon>
        <taxon>Eubacteriales</taxon>
        <taxon>Oscillospiraceae</taxon>
        <taxon>Ruthenibacterium</taxon>
    </lineage>
</organism>
<dbReference type="PRINTS" id="PR00046">
    <property type="entry name" value="SIGMA70FCT"/>
</dbReference>
<dbReference type="InterPro" id="IPR001387">
    <property type="entry name" value="Cro/C1-type_HTH"/>
</dbReference>
<reference evidence="9 10" key="1">
    <citation type="submission" date="2024-03" db="EMBL/GenBank/DDBJ databases">
        <title>Human intestinal bacterial collection.</title>
        <authorList>
            <person name="Pauvert C."/>
            <person name="Hitch T.C.A."/>
            <person name="Clavel T."/>
        </authorList>
    </citation>
    <scope>NUCLEOTIDE SEQUENCE [LARGE SCALE GENOMIC DNA]</scope>
    <source>
        <strain evidence="9 10">CLA-JM-H11</strain>
    </source>
</reference>
<dbReference type="Pfam" id="PF04542">
    <property type="entry name" value="Sigma70_r2"/>
    <property type="match status" value="1"/>
</dbReference>
<keyword evidence="6 7" id="KW-0804">Transcription</keyword>